<dbReference type="AlphaFoldDB" id="A0A379YSF0"/>
<dbReference type="PANTHER" id="PTHR46577">
    <property type="entry name" value="HTH-TYPE TRANSCRIPTIONAL REGULATORY PROTEIN GABR"/>
    <property type="match status" value="1"/>
</dbReference>
<dbReference type="Gene3D" id="3.40.640.10">
    <property type="entry name" value="Type I PLP-dependent aspartate aminotransferase-like (Major domain)"/>
    <property type="match status" value="2"/>
</dbReference>
<evidence type="ECO:0000313" key="1">
    <source>
        <dbReference type="EMBL" id="SUI49121.1"/>
    </source>
</evidence>
<dbReference type="InterPro" id="IPR015424">
    <property type="entry name" value="PyrdxlP-dep_Trfase"/>
</dbReference>
<organism evidence="1 2">
    <name type="scientific">Serratia marcescens</name>
    <dbReference type="NCBI Taxonomy" id="615"/>
    <lineage>
        <taxon>Bacteria</taxon>
        <taxon>Pseudomonadati</taxon>
        <taxon>Pseudomonadota</taxon>
        <taxon>Gammaproteobacteria</taxon>
        <taxon>Enterobacterales</taxon>
        <taxon>Yersiniaceae</taxon>
        <taxon>Serratia</taxon>
    </lineage>
</organism>
<proteinExistence type="predicted"/>
<dbReference type="PANTHER" id="PTHR46577:SF1">
    <property type="entry name" value="HTH-TYPE TRANSCRIPTIONAL REGULATORY PROTEIN GABR"/>
    <property type="match status" value="1"/>
</dbReference>
<dbReference type="Proteomes" id="UP000254765">
    <property type="component" value="Unassembled WGS sequence"/>
</dbReference>
<dbReference type="InterPro" id="IPR051446">
    <property type="entry name" value="HTH_trans_reg/aminotransferase"/>
</dbReference>
<name>A0A379YSF0_SERMA</name>
<protein>
    <submittedName>
        <fullName evidence="1">Uncharacterized protein</fullName>
    </submittedName>
</protein>
<dbReference type="EMBL" id="UGYK01000002">
    <property type="protein sequence ID" value="SUI49121.1"/>
    <property type="molecule type" value="Genomic_DNA"/>
</dbReference>
<evidence type="ECO:0000313" key="2">
    <source>
        <dbReference type="Proteomes" id="UP000254765"/>
    </source>
</evidence>
<dbReference type="SUPFAM" id="SSF53383">
    <property type="entry name" value="PLP-dependent transferases"/>
    <property type="match status" value="1"/>
</dbReference>
<dbReference type="InterPro" id="IPR015421">
    <property type="entry name" value="PyrdxlP-dep_Trfase_major"/>
</dbReference>
<accession>A0A379YSF0</accession>
<sequence length="125" mass="14676">MLTARRLKAFESQSGDVGIAEVRFQRLESAVWRAGGGDQRHRLGPFQRGAWILEDDYDSEFRYHGRPLPPLLQASVADFIRQGHFYRHLKRMRPLYRQRREWLTQALERRLGAWQQGLAVQALSD</sequence>
<gene>
    <name evidence="1" type="ORF">NCTC10211_02330</name>
</gene>
<reference evidence="1 2" key="1">
    <citation type="submission" date="2018-06" db="EMBL/GenBank/DDBJ databases">
        <authorList>
            <consortium name="Pathogen Informatics"/>
            <person name="Doyle S."/>
        </authorList>
    </citation>
    <scope>NUCLEOTIDE SEQUENCE [LARGE SCALE GENOMIC DNA]</scope>
    <source>
        <strain evidence="1 2">NCTC10211</strain>
    </source>
</reference>